<feature type="region of interest" description="Disordered" evidence="1">
    <location>
        <begin position="228"/>
        <end position="263"/>
    </location>
</feature>
<evidence type="ECO:0000313" key="2">
    <source>
        <dbReference type="EMBL" id="CAB4759304.1"/>
    </source>
</evidence>
<feature type="region of interest" description="Disordered" evidence="1">
    <location>
        <begin position="185"/>
        <end position="208"/>
    </location>
</feature>
<feature type="compositionally biased region" description="Basic and acidic residues" evidence="1">
    <location>
        <begin position="239"/>
        <end position="249"/>
    </location>
</feature>
<organism evidence="2">
    <name type="scientific">freshwater metagenome</name>
    <dbReference type="NCBI Taxonomy" id="449393"/>
    <lineage>
        <taxon>unclassified sequences</taxon>
        <taxon>metagenomes</taxon>
        <taxon>ecological metagenomes</taxon>
    </lineage>
</organism>
<gene>
    <name evidence="2" type="ORF">UFOPK2810_01257</name>
</gene>
<evidence type="ECO:0000256" key="1">
    <source>
        <dbReference type="SAM" id="MobiDB-lite"/>
    </source>
</evidence>
<dbReference type="AlphaFoldDB" id="A0A6J6UJE5"/>
<dbReference type="EMBL" id="CAEZYZ010000226">
    <property type="protein sequence ID" value="CAB4759304.1"/>
    <property type="molecule type" value="Genomic_DNA"/>
</dbReference>
<sequence length="263" mass="27379">MRIRGESAAGVRHLLAESVKLLLGEPALEECASVHAGGCVALGEDLVAAARVIGAAEEVVVAHFVEGRGGGVARDVAADSDAGALRAMHHDCRVPAVDPSDFALGRLVAGEPRLVLGRDRVDVVGTAKTRDADISLGGAAQERQHQVAGSIVALGVDEVVERLDPLSGFVGIDIDVLGRQSAGDQGVTVTSGGHWMNPSVGRPSGSPNGRCSETGMAPLFRMHHALSQTGGDSRRIRRRFGDTRGRIRTDSAIPGAESGRIRR</sequence>
<name>A0A6J6UJE5_9ZZZZ</name>
<accession>A0A6J6UJE5</accession>
<protein>
    <submittedName>
        <fullName evidence="2">Unannotated protein</fullName>
    </submittedName>
</protein>
<reference evidence="2" key="1">
    <citation type="submission" date="2020-05" db="EMBL/GenBank/DDBJ databases">
        <authorList>
            <person name="Chiriac C."/>
            <person name="Salcher M."/>
            <person name="Ghai R."/>
            <person name="Kavagutti S V."/>
        </authorList>
    </citation>
    <scope>NUCLEOTIDE SEQUENCE</scope>
</reference>
<proteinExistence type="predicted"/>